<dbReference type="GO" id="GO:0010181">
    <property type="term" value="F:FMN binding"/>
    <property type="evidence" value="ECO:0007669"/>
    <property type="project" value="InterPro"/>
</dbReference>
<dbReference type="InterPro" id="IPR002563">
    <property type="entry name" value="Flavin_Rdtase-like_dom"/>
</dbReference>
<feature type="domain" description="Flavin reductase like" evidence="5">
    <location>
        <begin position="35"/>
        <end position="186"/>
    </location>
</feature>
<evidence type="ECO:0000256" key="1">
    <source>
        <dbReference type="ARBA" id="ARBA00001917"/>
    </source>
</evidence>
<dbReference type="Pfam" id="PF01613">
    <property type="entry name" value="Flavin_Reduct"/>
    <property type="match status" value="1"/>
</dbReference>
<comment type="caution">
    <text evidence="6">The sequence shown here is derived from an EMBL/GenBank/DDBJ whole genome shotgun (WGS) entry which is preliminary data.</text>
</comment>
<keyword evidence="7" id="KW-1185">Reference proteome</keyword>
<name>A0A086Y6I7_9RHOB</name>
<dbReference type="SMART" id="SM00903">
    <property type="entry name" value="Flavin_Reduct"/>
    <property type="match status" value="1"/>
</dbReference>
<evidence type="ECO:0000256" key="2">
    <source>
        <dbReference type="ARBA" id="ARBA00022630"/>
    </source>
</evidence>
<dbReference type="SUPFAM" id="SSF50475">
    <property type="entry name" value="FMN-binding split barrel"/>
    <property type="match status" value="1"/>
</dbReference>
<comment type="similarity">
    <text evidence="4">Belongs to the flavoredoxin family.</text>
</comment>
<evidence type="ECO:0000256" key="4">
    <source>
        <dbReference type="ARBA" id="ARBA00038054"/>
    </source>
</evidence>
<dbReference type="InterPro" id="IPR012349">
    <property type="entry name" value="Split_barrel_FMN-bd"/>
</dbReference>
<evidence type="ECO:0000256" key="3">
    <source>
        <dbReference type="ARBA" id="ARBA00022643"/>
    </source>
</evidence>
<dbReference type="STRING" id="195105.CN97_14150"/>
<evidence type="ECO:0000259" key="5">
    <source>
        <dbReference type="SMART" id="SM00903"/>
    </source>
</evidence>
<organism evidence="6 7">
    <name type="scientific">Haematobacter massiliensis</name>
    <dbReference type="NCBI Taxonomy" id="195105"/>
    <lineage>
        <taxon>Bacteria</taxon>
        <taxon>Pseudomonadati</taxon>
        <taxon>Pseudomonadota</taxon>
        <taxon>Alphaproteobacteria</taxon>
        <taxon>Rhodobacterales</taxon>
        <taxon>Paracoccaceae</taxon>
        <taxon>Haematobacter</taxon>
    </lineage>
</organism>
<keyword evidence="3" id="KW-0288">FMN</keyword>
<reference evidence="6 7" key="1">
    <citation type="submission" date="2014-03" db="EMBL/GenBank/DDBJ databases">
        <title>Genome of Haematobacter massiliensis CCUG 47968.</title>
        <authorList>
            <person name="Wang D."/>
            <person name="Wang G."/>
        </authorList>
    </citation>
    <scope>NUCLEOTIDE SEQUENCE [LARGE SCALE GENOMIC DNA]</scope>
    <source>
        <strain evidence="6 7">CCUG 47968</strain>
    </source>
</reference>
<protein>
    <submittedName>
        <fullName evidence="6">Flavin reductase</fullName>
    </submittedName>
</protein>
<dbReference type="PANTHER" id="PTHR33798">
    <property type="entry name" value="FLAVOPROTEIN OXYGENASE"/>
    <property type="match status" value="1"/>
</dbReference>
<gene>
    <name evidence="6" type="ORF">CN97_14150</name>
</gene>
<accession>A0A086Y6I7</accession>
<dbReference type="Proteomes" id="UP000028826">
    <property type="component" value="Unassembled WGS sequence"/>
</dbReference>
<evidence type="ECO:0000313" key="7">
    <source>
        <dbReference type="Proteomes" id="UP000028826"/>
    </source>
</evidence>
<dbReference type="PANTHER" id="PTHR33798:SF5">
    <property type="entry name" value="FLAVIN REDUCTASE LIKE DOMAIN-CONTAINING PROTEIN"/>
    <property type="match status" value="1"/>
</dbReference>
<dbReference type="eggNOG" id="COG1853">
    <property type="taxonomic scope" value="Bacteria"/>
</dbReference>
<keyword evidence="2" id="KW-0285">Flavoprotein</keyword>
<dbReference type="AlphaFoldDB" id="A0A086Y6I7"/>
<evidence type="ECO:0000313" key="6">
    <source>
        <dbReference type="EMBL" id="KFI29887.1"/>
    </source>
</evidence>
<dbReference type="GO" id="GO:0016646">
    <property type="term" value="F:oxidoreductase activity, acting on the CH-NH group of donors, NAD or NADP as acceptor"/>
    <property type="evidence" value="ECO:0007669"/>
    <property type="project" value="UniProtKB-ARBA"/>
</dbReference>
<sequence>MTPDMSPDTTGAADAFTRFDFAALSPKDRYKLLIGTVVPRPIAWVTTVDPEGRVNAAPFSFFNVLSADPAILAIGVENHDDLSQKDTARNIRLTGEFTVNIVDFANLETMNTTAVAFPAGEDEVAAAGLTVLPGKHVKSPFIAEAPAALECRRHITLEIGPSRAIVLGEVVALHIRSSLVNERLHVDPVGLDALGRMGGHGYCRSGETFDLATPSLAAWRAERS</sequence>
<proteinExistence type="inferred from homology"/>
<dbReference type="RefSeq" id="WP_035709660.1">
    <property type="nucleotide sequence ID" value="NZ_CP035511.1"/>
</dbReference>
<comment type="cofactor">
    <cofactor evidence="1">
        <name>FMN</name>
        <dbReference type="ChEBI" id="CHEBI:58210"/>
    </cofactor>
</comment>
<dbReference type="EMBL" id="JGYG01000004">
    <property type="protein sequence ID" value="KFI29887.1"/>
    <property type="molecule type" value="Genomic_DNA"/>
</dbReference>
<dbReference type="Gene3D" id="2.30.110.10">
    <property type="entry name" value="Electron Transport, Fmn-binding Protein, Chain A"/>
    <property type="match status" value="1"/>
</dbReference>